<dbReference type="PROSITE" id="PS51186">
    <property type="entry name" value="GNAT"/>
    <property type="match status" value="1"/>
</dbReference>
<evidence type="ECO:0000259" key="1">
    <source>
        <dbReference type="PROSITE" id="PS51186"/>
    </source>
</evidence>
<dbReference type="InterPro" id="IPR016181">
    <property type="entry name" value="Acyl_CoA_acyltransferase"/>
</dbReference>
<gene>
    <name evidence="2" type="ORF">LCGC14_0484680</name>
</gene>
<reference evidence="2" key="1">
    <citation type="journal article" date="2015" name="Nature">
        <title>Complex archaea that bridge the gap between prokaryotes and eukaryotes.</title>
        <authorList>
            <person name="Spang A."/>
            <person name="Saw J.H."/>
            <person name="Jorgensen S.L."/>
            <person name="Zaremba-Niedzwiedzka K."/>
            <person name="Martijn J."/>
            <person name="Lind A.E."/>
            <person name="van Eijk R."/>
            <person name="Schleper C."/>
            <person name="Guy L."/>
            <person name="Ettema T.J."/>
        </authorList>
    </citation>
    <scope>NUCLEOTIDE SEQUENCE</scope>
</reference>
<dbReference type="GO" id="GO:0016747">
    <property type="term" value="F:acyltransferase activity, transferring groups other than amino-acyl groups"/>
    <property type="evidence" value="ECO:0007669"/>
    <property type="project" value="InterPro"/>
</dbReference>
<name>A0A0F9SDR0_9ZZZZ</name>
<dbReference type="PANTHER" id="PTHR47542:SF2">
    <property type="entry name" value="ACYL-COA N-ACYLTRANSFERASES (NAT) SUPERFAMILY PROTEIN"/>
    <property type="match status" value="1"/>
</dbReference>
<dbReference type="InterPro" id="IPR000182">
    <property type="entry name" value="GNAT_dom"/>
</dbReference>
<sequence>MSSKTTRVKVKKISNFTSAELLELEHLEKKVFEEAALNRWTLPIIARYGSLFLLTINNQTAGVASFMSKQRQAFLVGFWVKTEFRSQGMGGFFLGECLEALLKENISTVEVTVSVENKRARSLYKKTGFKLVEKISDFYGPGETRLLLQLNLLK</sequence>
<dbReference type="Pfam" id="PF00583">
    <property type="entry name" value="Acetyltransf_1"/>
    <property type="match status" value="1"/>
</dbReference>
<protein>
    <recommendedName>
        <fullName evidence="1">N-acetyltransferase domain-containing protein</fullName>
    </recommendedName>
</protein>
<proteinExistence type="predicted"/>
<organism evidence="2">
    <name type="scientific">marine sediment metagenome</name>
    <dbReference type="NCBI Taxonomy" id="412755"/>
    <lineage>
        <taxon>unclassified sequences</taxon>
        <taxon>metagenomes</taxon>
        <taxon>ecological metagenomes</taxon>
    </lineage>
</organism>
<dbReference type="CDD" id="cd04301">
    <property type="entry name" value="NAT_SF"/>
    <property type="match status" value="1"/>
</dbReference>
<feature type="domain" description="N-acetyltransferase" evidence="1">
    <location>
        <begin position="11"/>
        <end position="151"/>
    </location>
</feature>
<dbReference type="Gene3D" id="3.40.630.30">
    <property type="match status" value="1"/>
</dbReference>
<dbReference type="EMBL" id="LAZR01000533">
    <property type="protein sequence ID" value="KKN65159.1"/>
    <property type="molecule type" value="Genomic_DNA"/>
</dbReference>
<dbReference type="PANTHER" id="PTHR47542">
    <property type="entry name" value="ACYL-COA N-ACYLTRANSFERASES (NAT) SUPERFAMILY PROTEIN"/>
    <property type="match status" value="1"/>
</dbReference>
<dbReference type="SUPFAM" id="SSF55729">
    <property type="entry name" value="Acyl-CoA N-acyltransferases (Nat)"/>
    <property type="match status" value="1"/>
</dbReference>
<comment type="caution">
    <text evidence="2">The sequence shown here is derived from an EMBL/GenBank/DDBJ whole genome shotgun (WGS) entry which is preliminary data.</text>
</comment>
<dbReference type="AlphaFoldDB" id="A0A0F9SDR0"/>
<accession>A0A0F9SDR0</accession>
<evidence type="ECO:0000313" key="2">
    <source>
        <dbReference type="EMBL" id="KKN65159.1"/>
    </source>
</evidence>